<keyword evidence="4 6" id="KW-1133">Transmembrane helix</keyword>
<comment type="caution">
    <text evidence="7">The sequence shown here is derived from an EMBL/GenBank/DDBJ whole genome shotgun (WGS) entry which is preliminary data.</text>
</comment>
<dbReference type="AlphaFoldDB" id="A0A5C4JPW2"/>
<evidence type="ECO:0000256" key="3">
    <source>
        <dbReference type="ARBA" id="ARBA00022692"/>
    </source>
</evidence>
<dbReference type="OrthoDB" id="7859768at2"/>
<dbReference type="GO" id="GO:0005886">
    <property type="term" value="C:plasma membrane"/>
    <property type="evidence" value="ECO:0007669"/>
    <property type="project" value="UniProtKB-SubCell"/>
</dbReference>
<keyword evidence="8" id="KW-1185">Reference proteome</keyword>
<proteinExistence type="predicted"/>
<dbReference type="PANTHER" id="PTHR30250:SF26">
    <property type="entry name" value="PSMA PROTEIN"/>
    <property type="match status" value="1"/>
</dbReference>
<evidence type="ECO:0000313" key="8">
    <source>
        <dbReference type="Proteomes" id="UP000307874"/>
    </source>
</evidence>
<feature type="transmembrane region" description="Helical" evidence="6">
    <location>
        <begin position="369"/>
        <end position="390"/>
    </location>
</feature>
<feature type="transmembrane region" description="Helical" evidence="6">
    <location>
        <begin position="151"/>
        <end position="174"/>
    </location>
</feature>
<accession>A0A5C4JPW2</accession>
<dbReference type="RefSeq" id="WP_138749007.1">
    <property type="nucleotide sequence ID" value="NZ_VCLB01000007.1"/>
</dbReference>
<evidence type="ECO:0000256" key="6">
    <source>
        <dbReference type="SAM" id="Phobius"/>
    </source>
</evidence>
<feature type="transmembrane region" description="Helical" evidence="6">
    <location>
        <begin position="457"/>
        <end position="482"/>
    </location>
</feature>
<organism evidence="7 8">
    <name type="scientific">Martelella lutilitoris</name>
    <dbReference type="NCBI Taxonomy" id="2583532"/>
    <lineage>
        <taxon>Bacteria</taxon>
        <taxon>Pseudomonadati</taxon>
        <taxon>Pseudomonadota</taxon>
        <taxon>Alphaproteobacteria</taxon>
        <taxon>Hyphomicrobiales</taxon>
        <taxon>Aurantimonadaceae</taxon>
        <taxon>Martelella</taxon>
    </lineage>
</organism>
<keyword evidence="2" id="KW-1003">Cell membrane</keyword>
<dbReference type="InterPro" id="IPR050833">
    <property type="entry name" value="Poly_Biosynth_Transport"/>
</dbReference>
<evidence type="ECO:0000256" key="2">
    <source>
        <dbReference type="ARBA" id="ARBA00022475"/>
    </source>
</evidence>
<comment type="subcellular location">
    <subcellularLocation>
        <location evidence="1">Cell membrane</location>
        <topology evidence="1">Multi-pass membrane protein</topology>
    </subcellularLocation>
</comment>
<name>A0A5C4JPW2_9HYPH</name>
<feature type="transmembrane region" description="Helical" evidence="6">
    <location>
        <begin position="91"/>
        <end position="113"/>
    </location>
</feature>
<feature type="transmembrane region" description="Helical" evidence="6">
    <location>
        <begin position="12"/>
        <end position="37"/>
    </location>
</feature>
<feature type="transmembrane region" description="Helical" evidence="6">
    <location>
        <begin position="180"/>
        <end position="204"/>
    </location>
</feature>
<feature type="transmembrane region" description="Helical" evidence="6">
    <location>
        <begin position="49"/>
        <end position="71"/>
    </location>
</feature>
<sequence length="491" mass="54416">MIEATVEKVRRNFLRSSFIIVLSFLVTATTNILLISWLTKNGGFKLVGIWGLLSAVVMYITILDFGFINALTRKMAIDGPLATIPIIRWLISRFLTVVTPVLLLLYLLSFVMHQHSDKLIGFAFASCAGAIQVLGGWLISLRLGSHEQFWFNATVIARVLVQAIVIIFFFHAYFDNPFAFLGFSFFAGSFVEILLDLVLSYKFLSDWTVSKSSKTNFSDVRSMSKGFGVAHILQKAQEPTWRMLSASFGGTAALGVFTVAIRIPSVINSSIGQAQRALLPGLGQLQTTNDTSGIRNLIRDGILVQMVIVVPGFIVLLSLSQLFLDVWLGESATNELLYSTRLMAIAFLIQCPVIPFFWALQALGDARKIAYTTAATLSFVCIFGAAALKIGDGSVVWYAMVFVLSGVIHVGMILWWSERRWNVVRSSLKLIAWTRLSIFLVGVALLAWYAQTMRVSGLAWVNLMTSAVIFGVPYLFAVTLIYKKKLLVRSV</sequence>
<feature type="transmembrane region" description="Helical" evidence="6">
    <location>
        <begin position="396"/>
        <end position="416"/>
    </location>
</feature>
<evidence type="ECO:0008006" key="9">
    <source>
        <dbReference type="Google" id="ProtNLM"/>
    </source>
</evidence>
<reference evidence="7 8" key="1">
    <citation type="submission" date="2019-06" db="EMBL/GenBank/DDBJ databases">
        <title>Martelella lutilitoris sp. nov., isolated from a tidal mudflat.</title>
        <authorList>
            <person name="Kim Y.-J."/>
        </authorList>
    </citation>
    <scope>NUCLEOTIDE SEQUENCE [LARGE SCALE GENOMIC DNA]</scope>
    <source>
        <strain evidence="7 8">GH2-6</strain>
    </source>
</reference>
<dbReference type="EMBL" id="VCLB01000007">
    <property type="protein sequence ID" value="TNB47174.1"/>
    <property type="molecule type" value="Genomic_DNA"/>
</dbReference>
<gene>
    <name evidence="7" type="ORF">FF124_13440</name>
</gene>
<dbReference type="Proteomes" id="UP000307874">
    <property type="component" value="Unassembled WGS sequence"/>
</dbReference>
<evidence type="ECO:0000256" key="5">
    <source>
        <dbReference type="ARBA" id="ARBA00023136"/>
    </source>
</evidence>
<feature type="transmembrane region" description="Helical" evidence="6">
    <location>
        <begin position="302"/>
        <end position="324"/>
    </location>
</feature>
<keyword evidence="5 6" id="KW-0472">Membrane</keyword>
<feature type="transmembrane region" description="Helical" evidence="6">
    <location>
        <begin position="119"/>
        <end position="139"/>
    </location>
</feature>
<keyword evidence="3 6" id="KW-0812">Transmembrane</keyword>
<feature type="transmembrane region" description="Helical" evidence="6">
    <location>
        <begin position="428"/>
        <end position="451"/>
    </location>
</feature>
<dbReference type="PANTHER" id="PTHR30250">
    <property type="entry name" value="PST FAMILY PREDICTED COLANIC ACID TRANSPORTER"/>
    <property type="match status" value="1"/>
</dbReference>
<protein>
    <recommendedName>
        <fullName evidence="9">Oligosaccharide flippase family protein</fullName>
    </recommendedName>
</protein>
<evidence type="ECO:0000256" key="1">
    <source>
        <dbReference type="ARBA" id="ARBA00004651"/>
    </source>
</evidence>
<evidence type="ECO:0000313" key="7">
    <source>
        <dbReference type="EMBL" id="TNB47174.1"/>
    </source>
</evidence>
<evidence type="ECO:0000256" key="4">
    <source>
        <dbReference type="ARBA" id="ARBA00022989"/>
    </source>
</evidence>
<feature type="transmembrane region" description="Helical" evidence="6">
    <location>
        <begin position="336"/>
        <end position="357"/>
    </location>
</feature>